<keyword evidence="1" id="KW-0732">Signal</keyword>
<dbReference type="AlphaFoldDB" id="A0A1B1A9R2"/>
<name>A0A1B1A9R2_9RHOB</name>
<dbReference type="RefSeq" id="WP_005613699.1">
    <property type="nucleotide sequence ID" value="NZ_CP015231.1"/>
</dbReference>
<feature type="chain" id="PRO_5008518537" evidence="1">
    <location>
        <begin position="19"/>
        <end position="299"/>
    </location>
</feature>
<sequence>MKKLLVSTALVLAAPASAEQKPVYTQEMIDRCSSSTYQSTCLKIEFLSNLYLQEAGSAYGTAASALIDGCREVNERTDAAAYCVRSSIEDAHTLNDMIGANAVKDVCKRGIAEQPNKLELIRESFRRKRIAYGIEYNLRENNGFYNYPSEHCTPKPQEEAVTPAPKKVLDCEEGRAVQAHFKTASDVVMHEEVGALVKQINADVTSEVTLWSENERANGLGLYFLKEKHPEQYQRVVSAFVASLATDPEMKDNPFAAMGPLFVAGMFEKQANEVYSEFQSNCQTGDDDVEGALSEALKN</sequence>
<geneLocation type="plasmid" evidence="2 3">
    <name>unnamed1</name>
</geneLocation>
<evidence type="ECO:0000313" key="3">
    <source>
        <dbReference type="Proteomes" id="UP000013243"/>
    </source>
</evidence>
<dbReference type="Proteomes" id="UP000013243">
    <property type="component" value="Plasmid unnamed1"/>
</dbReference>
<evidence type="ECO:0000313" key="2">
    <source>
        <dbReference type="EMBL" id="ANP43325.1"/>
    </source>
</evidence>
<dbReference type="GeneID" id="28252460"/>
<dbReference type="KEGG" id="rmb:K529_021455"/>
<gene>
    <name evidence="2" type="ORF">K529_021455</name>
</gene>
<protein>
    <submittedName>
        <fullName evidence="2">Uncharacterized protein</fullName>
    </submittedName>
</protein>
<accession>A0A1B1A9R2</accession>
<proteinExistence type="predicted"/>
<keyword evidence="2" id="KW-0614">Plasmid</keyword>
<feature type="signal peptide" evidence="1">
    <location>
        <begin position="1"/>
        <end position="18"/>
    </location>
</feature>
<dbReference type="EMBL" id="CP015231">
    <property type="protein sequence ID" value="ANP43325.1"/>
    <property type="molecule type" value="Genomic_DNA"/>
</dbReference>
<reference evidence="2 3" key="1">
    <citation type="journal article" date="2016" name="ISME J.">
        <title>Global occurrence and heterogeneity of the Roseobacter-clade species Ruegeria mobilis.</title>
        <authorList>
            <person name="Sonnenschein E."/>
            <person name="Gram L."/>
        </authorList>
    </citation>
    <scope>NUCLEOTIDE SEQUENCE [LARGE SCALE GENOMIC DNA]</scope>
    <source>
        <strain evidence="2 3">F1926</strain>
        <plasmid evidence="2 3">unnamed1</plasmid>
    </source>
</reference>
<organism evidence="2 3">
    <name type="scientific">Tritonibacter mobilis F1926</name>
    <dbReference type="NCBI Taxonomy" id="1265309"/>
    <lineage>
        <taxon>Bacteria</taxon>
        <taxon>Pseudomonadati</taxon>
        <taxon>Pseudomonadota</taxon>
        <taxon>Alphaproteobacteria</taxon>
        <taxon>Rhodobacterales</taxon>
        <taxon>Paracoccaceae</taxon>
        <taxon>Tritonibacter</taxon>
    </lineage>
</organism>
<evidence type="ECO:0000256" key="1">
    <source>
        <dbReference type="SAM" id="SignalP"/>
    </source>
</evidence>